<dbReference type="SUPFAM" id="SSF55021">
    <property type="entry name" value="ACT-like"/>
    <property type="match status" value="1"/>
</dbReference>
<protein>
    <submittedName>
        <fullName evidence="9">4Fe-4S ferredoxin iron-sulfur binding domain protein</fullName>
    </submittedName>
</protein>
<keyword evidence="10" id="KW-1185">Reference proteome</keyword>
<reference evidence="10" key="1">
    <citation type="submission" date="2010-02" db="EMBL/GenBank/DDBJ databases">
        <title>Complete sequence of Ferroglobus placidus DSM 10642.</title>
        <authorList>
            <consortium name="US DOE Joint Genome Institute"/>
            <person name="Lucas S."/>
            <person name="Copeland A."/>
            <person name="Lapidus A."/>
            <person name="Cheng J.-F."/>
            <person name="Bruce D."/>
            <person name="Goodwin L."/>
            <person name="Pitluck S."/>
            <person name="Saunders E."/>
            <person name="Brettin T."/>
            <person name="Detter J.C."/>
            <person name="Han C."/>
            <person name="Tapia R."/>
            <person name="Larimer F."/>
            <person name="Land M."/>
            <person name="Hauser L."/>
            <person name="Kyrpides N."/>
            <person name="Ivanova N."/>
            <person name="Holmes D."/>
            <person name="Lovley D."/>
            <person name="Kyrpides N."/>
            <person name="Anderson I.J."/>
            <person name="Woyke T."/>
        </authorList>
    </citation>
    <scope>NUCLEOTIDE SEQUENCE [LARGE SCALE GENOMIC DNA]</scope>
    <source>
        <strain evidence="10">DSM 10642 / AEDII12DO</strain>
    </source>
</reference>
<dbReference type="RefSeq" id="WP_012966428.1">
    <property type="nucleotide sequence ID" value="NC_013849.1"/>
</dbReference>
<dbReference type="HOGENOM" id="CLU_152999_0_0_2"/>
<dbReference type="PANTHER" id="PTHR43687">
    <property type="entry name" value="ADENYLYLSULFATE REDUCTASE, BETA SUBUNIT"/>
    <property type="match status" value="1"/>
</dbReference>
<evidence type="ECO:0000256" key="3">
    <source>
        <dbReference type="ARBA" id="ARBA00022723"/>
    </source>
</evidence>
<dbReference type="Pfam" id="PF09383">
    <property type="entry name" value="NIL"/>
    <property type="match status" value="1"/>
</dbReference>
<keyword evidence="2" id="KW-0004">4Fe-4S</keyword>
<dbReference type="GeneID" id="8779483"/>
<organism evidence="9 10">
    <name type="scientific">Ferroglobus placidus (strain DSM 10642 / AEDII12DO)</name>
    <dbReference type="NCBI Taxonomy" id="589924"/>
    <lineage>
        <taxon>Archaea</taxon>
        <taxon>Methanobacteriati</taxon>
        <taxon>Methanobacteriota</taxon>
        <taxon>Archaeoglobi</taxon>
        <taxon>Archaeoglobales</taxon>
        <taxon>Archaeoglobaceae</taxon>
        <taxon>Ferroglobus</taxon>
    </lineage>
</organism>
<dbReference type="InterPro" id="IPR050572">
    <property type="entry name" value="Fe-S_Ferredoxin"/>
</dbReference>
<reference evidence="9 10" key="2">
    <citation type="journal article" date="2011" name="Stand. Genomic Sci.">
        <title>Complete genome sequence of Ferroglobus placidus AEDII12DO.</title>
        <authorList>
            <person name="Anderson I."/>
            <person name="Risso C."/>
            <person name="Holmes D."/>
            <person name="Lucas S."/>
            <person name="Copeland A."/>
            <person name="Lapidus A."/>
            <person name="Cheng J.F."/>
            <person name="Bruce D."/>
            <person name="Goodwin L."/>
            <person name="Pitluck S."/>
            <person name="Saunders E."/>
            <person name="Brettin T."/>
            <person name="Detter J.C."/>
            <person name="Han C."/>
            <person name="Tapia R."/>
            <person name="Larimer F."/>
            <person name="Land M."/>
            <person name="Hauser L."/>
            <person name="Woyke T."/>
            <person name="Lovley D."/>
            <person name="Kyrpides N."/>
            <person name="Ivanova N."/>
        </authorList>
    </citation>
    <scope>NUCLEOTIDE SEQUENCE [LARGE SCALE GENOMIC DNA]</scope>
    <source>
        <strain evidence="10">DSM 10642 / AEDII12DO</strain>
    </source>
</reference>
<dbReference type="SMART" id="SM00930">
    <property type="entry name" value="NIL"/>
    <property type="match status" value="1"/>
</dbReference>
<dbReference type="KEGG" id="fpl:Ferp_1952"/>
<evidence type="ECO:0000313" key="10">
    <source>
        <dbReference type="Proteomes" id="UP000002613"/>
    </source>
</evidence>
<keyword evidence="3" id="KW-0479">Metal-binding</keyword>
<dbReference type="PROSITE" id="PS00198">
    <property type="entry name" value="4FE4S_FER_1"/>
    <property type="match status" value="2"/>
</dbReference>
<feature type="domain" description="4Fe-4S ferredoxin-type" evidence="8">
    <location>
        <begin position="99"/>
        <end position="127"/>
    </location>
</feature>
<evidence type="ECO:0000256" key="4">
    <source>
        <dbReference type="ARBA" id="ARBA00022737"/>
    </source>
</evidence>
<keyword evidence="4" id="KW-0677">Repeat</keyword>
<accession>D3S026</accession>
<dbReference type="AlphaFoldDB" id="D3S026"/>
<gene>
    <name evidence="9" type="ordered locus">Ferp_1952</name>
</gene>
<dbReference type="PROSITE" id="PS51379">
    <property type="entry name" value="4FE4S_FER_2"/>
    <property type="match status" value="2"/>
</dbReference>
<keyword evidence="5" id="KW-0249">Electron transport</keyword>
<sequence>MLLKLKYDSRSVRAPVISKVAIEENALINIIEAKVEPRYGEIVVEVDDEIAERVAEKFKKYGVEVRKLTKSIEKTEKCVDCGACISVCPTGVFERGEDDRIVVNEVKCIRCGFCVGVCPLKALRLPE</sequence>
<dbReference type="eggNOG" id="arCOG02460">
    <property type="taxonomic scope" value="Archaea"/>
</dbReference>
<dbReference type="OrthoDB" id="15347at2157"/>
<dbReference type="GO" id="GO:0046872">
    <property type="term" value="F:metal ion binding"/>
    <property type="evidence" value="ECO:0007669"/>
    <property type="project" value="UniProtKB-KW"/>
</dbReference>
<evidence type="ECO:0000259" key="8">
    <source>
        <dbReference type="PROSITE" id="PS51379"/>
    </source>
</evidence>
<dbReference type="Proteomes" id="UP000002613">
    <property type="component" value="Chromosome"/>
</dbReference>
<dbReference type="EMBL" id="CP001899">
    <property type="protein sequence ID" value="ADC66089.1"/>
    <property type="molecule type" value="Genomic_DNA"/>
</dbReference>
<evidence type="ECO:0000256" key="5">
    <source>
        <dbReference type="ARBA" id="ARBA00022982"/>
    </source>
</evidence>
<keyword evidence="6" id="KW-0408">Iron</keyword>
<dbReference type="GO" id="GO:0016491">
    <property type="term" value="F:oxidoreductase activity"/>
    <property type="evidence" value="ECO:0007669"/>
    <property type="project" value="UniProtKB-ARBA"/>
</dbReference>
<dbReference type="PaxDb" id="589924-Ferp_1952"/>
<dbReference type="Gene3D" id="3.30.70.20">
    <property type="match status" value="1"/>
</dbReference>
<keyword evidence="7" id="KW-0411">Iron-sulfur</keyword>
<evidence type="ECO:0000256" key="1">
    <source>
        <dbReference type="ARBA" id="ARBA00022448"/>
    </source>
</evidence>
<dbReference type="InterPro" id="IPR018449">
    <property type="entry name" value="NIL_domain"/>
</dbReference>
<dbReference type="InterPro" id="IPR017900">
    <property type="entry name" value="4Fe4S_Fe_S_CS"/>
</dbReference>
<name>D3S026_FERPA</name>
<dbReference type="Gene3D" id="3.30.70.260">
    <property type="match status" value="1"/>
</dbReference>
<proteinExistence type="predicted"/>
<evidence type="ECO:0000256" key="7">
    <source>
        <dbReference type="ARBA" id="ARBA00023014"/>
    </source>
</evidence>
<keyword evidence="1" id="KW-0813">Transport</keyword>
<dbReference type="GO" id="GO:0051539">
    <property type="term" value="F:4 iron, 4 sulfur cluster binding"/>
    <property type="evidence" value="ECO:0007669"/>
    <property type="project" value="UniProtKB-KW"/>
</dbReference>
<feature type="domain" description="4Fe-4S ferredoxin-type" evidence="8">
    <location>
        <begin position="68"/>
        <end position="98"/>
    </location>
</feature>
<dbReference type="STRING" id="589924.Ferp_1952"/>
<dbReference type="InterPro" id="IPR045865">
    <property type="entry name" value="ACT-like_dom_sf"/>
</dbReference>
<dbReference type="PANTHER" id="PTHR43687:SF6">
    <property type="entry name" value="L-ASPARTATE SEMIALDEHYDE SULFURTRANSFERASE IRON-SULFUR SUBUNIT"/>
    <property type="match status" value="1"/>
</dbReference>
<evidence type="ECO:0000256" key="2">
    <source>
        <dbReference type="ARBA" id="ARBA00022485"/>
    </source>
</evidence>
<dbReference type="SUPFAM" id="SSF54862">
    <property type="entry name" value="4Fe-4S ferredoxins"/>
    <property type="match status" value="1"/>
</dbReference>
<dbReference type="Pfam" id="PF13187">
    <property type="entry name" value="Fer4_9"/>
    <property type="match status" value="1"/>
</dbReference>
<dbReference type="InterPro" id="IPR017896">
    <property type="entry name" value="4Fe4S_Fe-S-bd"/>
</dbReference>
<evidence type="ECO:0000313" key="9">
    <source>
        <dbReference type="EMBL" id="ADC66089.1"/>
    </source>
</evidence>
<evidence type="ECO:0000256" key="6">
    <source>
        <dbReference type="ARBA" id="ARBA00023004"/>
    </source>
</evidence>